<gene>
    <name evidence="1" type="ORF">FN846DRAFT_932089</name>
</gene>
<dbReference type="InParanoid" id="A0A5J5F7F9"/>
<keyword evidence="2" id="KW-1185">Reference proteome</keyword>
<dbReference type="Proteomes" id="UP000326924">
    <property type="component" value="Unassembled WGS sequence"/>
</dbReference>
<dbReference type="AlphaFoldDB" id="A0A5J5F7F9"/>
<accession>A0A5J5F7F9</accession>
<sequence>MCDFIIYYYVRRNCRLPEAHAQFASRGGGSMKPCSSGPHKRFLYEPGECALCMGRML</sequence>
<protein>
    <submittedName>
        <fullName evidence="1">Uncharacterized protein</fullName>
    </submittedName>
</protein>
<evidence type="ECO:0000313" key="1">
    <source>
        <dbReference type="EMBL" id="KAA8912893.1"/>
    </source>
</evidence>
<comment type="caution">
    <text evidence="1">The sequence shown here is derived from an EMBL/GenBank/DDBJ whole genome shotgun (WGS) entry which is preliminary data.</text>
</comment>
<proteinExistence type="predicted"/>
<dbReference type="EMBL" id="VXIS01000019">
    <property type="protein sequence ID" value="KAA8912893.1"/>
    <property type="molecule type" value="Genomic_DNA"/>
</dbReference>
<organism evidence="1 2">
    <name type="scientific">Sphaerosporella brunnea</name>
    <dbReference type="NCBI Taxonomy" id="1250544"/>
    <lineage>
        <taxon>Eukaryota</taxon>
        <taxon>Fungi</taxon>
        <taxon>Dikarya</taxon>
        <taxon>Ascomycota</taxon>
        <taxon>Pezizomycotina</taxon>
        <taxon>Pezizomycetes</taxon>
        <taxon>Pezizales</taxon>
        <taxon>Pyronemataceae</taxon>
        <taxon>Sphaerosporella</taxon>
    </lineage>
</organism>
<name>A0A5J5F7F9_9PEZI</name>
<evidence type="ECO:0000313" key="2">
    <source>
        <dbReference type="Proteomes" id="UP000326924"/>
    </source>
</evidence>
<reference evidence="1 2" key="1">
    <citation type="submission" date="2019-09" db="EMBL/GenBank/DDBJ databases">
        <title>Draft genome of the ectomycorrhizal ascomycete Sphaerosporella brunnea.</title>
        <authorList>
            <consortium name="DOE Joint Genome Institute"/>
            <person name="Benucci G.M."/>
            <person name="Marozzi G."/>
            <person name="Antonielli L."/>
            <person name="Sanchez S."/>
            <person name="Marco P."/>
            <person name="Wang X."/>
            <person name="Falini L.B."/>
            <person name="Barry K."/>
            <person name="Haridas S."/>
            <person name="Lipzen A."/>
            <person name="Labutti K."/>
            <person name="Grigoriev I.V."/>
            <person name="Murat C."/>
            <person name="Martin F."/>
            <person name="Albertini E."/>
            <person name="Donnini D."/>
            <person name="Bonito G."/>
        </authorList>
    </citation>
    <scope>NUCLEOTIDE SEQUENCE [LARGE SCALE GENOMIC DNA]</scope>
    <source>
        <strain evidence="1 2">Sb_GMNB300</strain>
    </source>
</reference>